<organism evidence="3 4">
    <name type="scientific">Teladorsagia circumcincta</name>
    <name type="common">Brown stomach worm</name>
    <name type="synonym">Ostertagia circumcincta</name>
    <dbReference type="NCBI Taxonomy" id="45464"/>
    <lineage>
        <taxon>Eukaryota</taxon>
        <taxon>Metazoa</taxon>
        <taxon>Ecdysozoa</taxon>
        <taxon>Nematoda</taxon>
        <taxon>Chromadorea</taxon>
        <taxon>Rhabditida</taxon>
        <taxon>Rhabditina</taxon>
        <taxon>Rhabditomorpha</taxon>
        <taxon>Strongyloidea</taxon>
        <taxon>Trichostrongylidae</taxon>
        <taxon>Teladorsagia</taxon>
    </lineage>
</organism>
<name>A0A2G9TJ15_TELCI</name>
<evidence type="ECO:0000256" key="1">
    <source>
        <dbReference type="SAM" id="Coils"/>
    </source>
</evidence>
<keyword evidence="1" id="KW-0175">Coiled coil</keyword>
<feature type="coiled-coil region" evidence="1">
    <location>
        <begin position="139"/>
        <end position="166"/>
    </location>
</feature>
<dbReference type="OrthoDB" id="5801533at2759"/>
<gene>
    <name evidence="3" type="ORF">TELCIR_20644</name>
</gene>
<keyword evidence="4" id="KW-1185">Reference proteome</keyword>
<feature type="compositionally biased region" description="Basic and acidic residues" evidence="2">
    <location>
        <begin position="1"/>
        <end position="10"/>
    </location>
</feature>
<dbReference type="AlphaFoldDB" id="A0A2G9TJ15"/>
<evidence type="ECO:0000313" key="4">
    <source>
        <dbReference type="Proteomes" id="UP000230423"/>
    </source>
</evidence>
<sequence>DNEEQQRGDDAIFAELPNPDPADVSQPRPDPNNATANMSAMNASVMELMNRSMNTSKDIAGFKVKLFSFRDVMQRMFENLRSSGVLFEDILELLGSGTDEMRSLAEKIRAMKFEWDSAIEEKRVVMDAIEDLLLSQQGLAELQAQISLKTEEIMELRAAIEEANEARDVALSSADNLRFDLQQMETRLISMAGERDRLISTVQSDEAEKRLLKESLESQLATNEQVQRDVLQLRSETDAFSREIGAKDALIVELEAKLAAARNS</sequence>
<reference evidence="3 4" key="1">
    <citation type="submission" date="2015-09" db="EMBL/GenBank/DDBJ databases">
        <title>Draft genome of the parasitic nematode Teladorsagia circumcincta isolate WARC Sus (inbred).</title>
        <authorList>
            <person name="Mitreva M."/>
        </authorList>
    </citation>
    <scope>NUCLEOTIDE SEQUENCE [LARGE SCALE GENOMIC DNA]</scope>
    <source>
        <strain evidence="3 4">S</strain>
    </source>
</reference>
<dbReference type="EMBL" id="KZ363089">
    <property type="protein sequence ID" value="PIO57935.1"/>
    <property type="molecule type" value="Genomic_DNA"/>
</dbReference>
<feature type="region of interest" description="Disordered" evidence="2">
    <location>
        <begin position="1"/>
        <end position="36"/>
    </location>
</feature>
<protein>
    <submittedName>
        <fullName evidence="3">Uncharacterized protein</fullName>
    </submittedName>
</protein>
<proteinExistence type="predicted"/>
<accession>A0A2G9TJ15</accession>
<dbReference type="Proteomes" id="UP000230423">
    <property type="component" value="Unassembled WGS sequence"/>
</dbReference>
<evidence type="ECO:0000256" key="2">
    <source>
        <dbReference type="SAM" id="MobiDB-lite"/>
    </source>
</evidence>
<feature type="non-terminal residue" evidence="3">
    <location>
        <position position="264"/>
    </location>
</feature>
<feature type="non-terminal residue" evidence="3">
    <location>
        <position position="1"/>
    </location>
</feature>
<evidence type="ECO:0000313" key="3">
    <source>
        <dbReference type="EMBL" id="PIO57935.1"/>
    </source>
</evidence>